<feature type="transmembrane region" description="Helical" evidence="7">
    <location>
        <begin position="373"/>
        <end position="394"/>
    </location>
</feature>
<dbReference type="RefSeq" id="WP_182561667.1">
    <property type="nucleotide sequence ID" value="NZ_JACGWT010000006.1"/>
</dbReference>
<feature type="domain" description="Glycosyltransferase 2-like" evidence="8">
    <location>
        <begin position="205"/>
        <end position="412"/>
    </location>
</feature>
<feature type="transmembrane region" description="Helical" evidence="7">
    <location>
        <begin position="512"/>
        <end position="533"/>
    </location>
</feature>
<dbReference type="Gene3D" id="3.90.550.10">
    <property type="entry name" value="Spore Coat Polysaccharide Biosynthesis Protein SpsA, Chain A"/>
    <property type="match status" value="1"/>
</dbReference>
<keyword evidence="6 7" id="KW-0472">Membrane</keyword>
<gene>
    <name evidence="9" type="ORF">FHX74_003731</name>
</gene>
<name>A0A7W3IVW9_9ACTN</name>
<dbReference type="InterPro" id="IPR029044">
    <property type="entry name" value="Nucleotide-diphossugar_trans"/>
</dbReference>
<evidence type="ECO:0000256" key="2">
    <source>
        <dbReference type="ARBA" id="ARBA00022676"/>
    </source>
</evidence>
<evidence type="ECO:0000259" key="8">
    <source>
        <dbReference type="Pfam" id="PF13632"/>
    </source>
</evidence>
<keyword evidence="2 9" id="KW-0328">Glycosyltransferase</keyword>
<comment type="caution">
    <text evidence="9">The sequence shown here is derived from an EMBL/GenBank/DDBJ whole genome shotgun (WGS) entry which is preliminary data.</text>
</comment>
<dbReference type="AlphaFoldDB" id="A0A7W3IVW9"/>
<reference evidence="9 10" key="1">
    <citation type="submission" date="2020-07" db="EMBL/GenBank/DDBJ databases">
        <title>Sequencing the genomes of 1000 actinobacteria strains.</title>
        <authorList>
            <person name="Klenk H.-P."/>
        </authorList>
    </citation>
    <scope>NUCLEOTIDE SEQUENCE [LARGE SCALE GENOMIC DNA]</scope>
    <source>
        <strain evidence="9 10">DSM 100723</strain>
    </source>
</reference>
<dbReference type="SUPFAM" id="SSF53448">
    <property type="entry name" value="Nucleotide-diphospho-sugar transferases"/>
    <property type="match status" value="1"/>
</dbReference>
<evidence type="ECO:0000256" key="1">
    <source>
        <dbReference type="ARBA" id="ARBA00004141"/>
    </source>
</evidence>
<sequence length="672" mass="73817">MSTSIHPARADARRARVAPVAPLASWAALIGPPGPEGRRSRLLARFGGFVAVTVLAVYVTWRILFTLPSGTFNLVAAWLLIAFELLPLPALVIRLVNQWNIDNRAPRRVLTAEPDRRTVIFIPTYNEPVEVIAPTITAACRLEPAHQTWVLDDGDRPWVADLCRSLGARYVTRTVHDHAKAGNMNHALELMAEEEAAGAEPLDVVAVLDCDHVPLPTFLTDTLGWFDDPRIALVQGPQNYYNAGAFDDDGETGEQGVFFHVQLAARNHDGAGPFWCGSTALVRTAALREIGGVDTRTIVEDMHTTLGLLKAGWKTAYHHQTLAVGLAPDTPGQYLLQRRRWGLGCMQVLVLEKLWAAKRWLGWRNFYEYLTATVWWLEGVATVFAFLVPAIVLVSGATTSTLNPLLFTAVFLVQFAIRMWGVQRLFRGHLKWRSAFALRILRIPIGLSCAWWLLTRRELTFQVTPKSGADQRVRGTVPRILWWLLGVNVLVVVYAFLGLTDAVPWKVSPPSVGASGVWLALSGLVLVLGIRRIQQDQYLTSRRNAYRVPVRARVSIGGRQAELVDVSMGGAAVLADADLADAVATQGALDLVLPGADPVLLDVIRQRPHPDGGTLLHLRVRAGDWNSFRALAVWLFHTPAGVVEGLPPGVPAVAAIDPEAGLNPRTLIRQQT</sequence>
<dbReference type="InterPro" id="IPR050321">
    <property type="entry name" value="Glycosyltr_2/OpgH_subfam"/>
</dbReference>
<dbReference type="Pfam" id="PF13632">
    <property type="entry name" value="Glyco_trans_2_3"/>
    <property type="match status" value="1"/>
</dbReference>
<feature type="transmembrane region" description="Helical" evidence="7">
    <location>
        <begin position="76"/>
        <end position="97"/>
    </location>
</feature>
<dbReference type="PANTHER" id="PTHR43867">
    <property type="entry name" value="CELLULOSE SYNTHASE CATALYTIC SUBUNIT A [UDP-FORMING]"/>
    <property type="match status" value="1"/>
</dbReference>
<dbReference type="CDD" id="cd06421">
    <property type="entry name" value="CESA_CelA_like"/>
    <property type="match status" value="1"/>
</dbReference>
<dbReference type="PANTHER" id="PTHR43867:SF2">
    <property type="entry name" value="CELLULOSE SYNTHASE CATALYTIC SUBUNIT A [UDP-FORMING]"/>
    <property type="match status" value="1"/>
</dbReference>
<feature type="transmembrane region" description="Helical" evidence="7">
    <location>
        <begin position="42"/>
        <end position="64"/>
    </location>
</feature>
<accession>A0A7W3IVW9</accession>
<dbReference type="InterPro" id="IPR001173">
    <property type="entry name" value="Glyco_trans_2-like"/>
</dbReference>
<dbReference type="Proteomes" id="UP000523079">
    <property type="component" value="Unassembled WGS sequence"/>
</dbReference>
<keyword evidence="4 7" id="KW-0812">Transmembrane</keyword>
<dbReference type="GO" id="GO:0005886">
    <property type="term" value="C:plasma membrane"/>
    <property type="evidence" value="ECO:0007669"/>
    <property type="project" value="TreeGrafter"/>
</dbReference>
<keyword evidence="3 9" id="KW-0808">Transferase</keyword>
<proteinExistence type="predicted"/>
<comment type="subcellular location">
    <subcellularLocation>
        <location evidence="1">Membrane</location>
        <topology evidence="1">Multi-pass membrane protein</topology>
    </subcellularLocation>
</comment>
<feature type="transmembrane region" description="Helical" evidence="7">
    <location>
        <begin position="480"/>
        <end position="500"/>
    </location>
</feature>
<feature type="transmembrane region" description="Helical" evidence="7">
    <location>
        <begin position="401"/>
        <end position="420"/>
    </location>
</feature>
<evidence type="ECO:0000256" key="5">
    <source>
        <dbReference type="ARBA" id="ARBA00022989"/>
    </source>
</evidence>
<protein>
    <submittedName>
        <fullName evidence="9">Cellulose synthase (UDP-forming)</fullName>
        <ecNumber evidence="9">2.4.1.12</ecNumber>
    </submittedName>
</protein>
<organism evidence="9 10">
    <name type="scientific">Microlunatus kandeliicorticis</name>
    <dbReference type="NCBI Taxonomy" id="1759536"/>
    <lineage>
        <taxon>Bacteria</taxon>
        <taxon>Bacillati</taxon>
        <taxon>Actinomycetota</taxon>
        <taxon>Actinomycetes</taxon>
        <taxon>Propionibacteriales</taxon>
        <taxon>Propionibacteriaceae</taxon>
        <taxon>Microlunatus</taxon>
    </lineage>
</organism>
<keyword evidence="10" id="KW-1185">Reference proteome</keyword>
<evidence type="ECO:0000313" key="10">
    <source>
        <dbReference type="Proteomes" id="UP000523079"/>
    </source>
</evidence>
<evidence type="ECO:0000256" key="3">
    <source>
        <dbReference type="ARBA" id="ARBA00022679"/>
    </source>
</evidence>
<dbReference type="GO" id="GO:0016760">
    <property type="term" value="F:cellulose synthase (UDP-forming) activity"/>
    <property type="evidence" value="ECO:0007669"/>
    <property type="project" value="UniProtKB-EC"/>
</dbReference>
<evidence type="ECO:0000256" key="7">
    <source>
        <dbReference type="SAM" id="Phobius"/>
    </source>
</evidence>
<keyword evidence="5 7" id="KW-1133">Transmembrane helix</keyword>
<dbReference type="EC" id="2.4.1.12" evidence="9"/>
<dbReference type="EMBL" id="JACGWT010000006">
    <property type="protein sequence ID" value="MBA8796090.1"/>
    <property type="molecule type" value="Genomic_DNA"/>
</dbReference>
<evidence type="ECO:0000256" key="4">
    <source>
        <dbReference type="ARBA" id="ARBA00022692"/>
    </source>
</evidence>
<evidence type="ECO:0000313" key="9">
    <source>
        <dbReference type="EMBL" id="MBA8796090.1"/>
    </source>
</evidence>
<evidence type="ECO:0000256" key="6">
    <source>
        <dbReference type="ARBA" id="ARBA00023136"/>
    </source>
</evidence>